<reference evidence="2" key="1">
    <citation type="submission" date="2006-10" db="EMBL/GenBank/DDBJ databases">
        <title>Complete sequence of Solibacter usitatus Ellin6076.</title>
        <authorList>
            <consortium name="US DOE Joint Genome Institute"/>
            <person name="Copeland A."/>
            <person name="Lucas S."/>
            <person name="Lapidus A."/>
            <person name="Barry K."/>
            <person name="Detter J.C."/>
            <person name="Glavina del Rio T."/>
            <person name="Hammon N."/>
            <person name="Israni S."/>
            <person name="Dalin E."/>
            <person name="Tice H."/>
            <person name="Pitluck S."/>
            <person name="Thompson L.S."/>
            <person name="Brettin T."/>
            <person name="Bruce D."/>
            <person name="Han C."/>
            <person name="Tapia R."/>
            <person name="Gilna P."/>
            <person name="Schmutz J."/>
            <person name="Larimer F."/>
            <person name="Land M."/>
            <person name="Hauser L."/>
            <person name="Kyrpides N."/>
            <person name="Mikhailova N."/>
            <person name="Janssen P.H."/>
            <person name="Kuske C.R."/>
            <person name="Richardson P."/>
        </authorList>
    </citation>
    <scope>NUCLEOTIDE SEQUENCE</scope>
    <source>
        <strain evidence="2">Ellin6076</strain>
    </source>
</reference>
<feature type="transmembrane region" description="Helical" evidence="1">
    <location>
        <begin position="139"/>
        <end position="156"/>
    </location>
</feature>
<accession>Q01SK5</accession>
<dbReference type="EMBL" id="CP000473">
    <property type="protein sequence ID" value="ABJ87365.1"/>
    <property type="molecule type" value="Genomic_DNA"/>
</dbReference>
<feature type="transmembrane region" description="Helical" evidence="1">
    <location>
        <begin position="291"/>
        <end position="312"/>
    </location>
</feature>
<dbReference type="eggNOG" id="ENOG502ZMSU">
    <property type="taxonomic scope" value="Bacteria"/>
</dbReference>
<sequence length="324" mass="35212" precursor="true">MLRALIVLVLIAGAVLFTLPFLVSSLYVDQRGITIPGKVHSKREDVTVHNSTWQRSCEMTVEYSPPDTSSVAFLAVQLPPDRYDEFRKGLAVTLHYLPRKDVPHLPLAHILSEVHALTTARIAGQTAFSNWEDFFTRDTLVVCALLCAAVVVLLVWRLSRLPGFAWAVCGCVIVGLVAMAISDFPTTVPGPLVDVRSGSGKVKSVDRIDRLFQGKRSRGFDADQPVAVVGVEFLPAGRTEPVLGVDLIDAGSIAGLKPGATVAVDYEAASPRTAHIRNATRSFPWRNVRGIAVESVLSLLLLVGAFAAWEYLGRAWSRKMGSRA</sequence>
<feature type="transmembrane region" description="Helical" evidence="1">
    <location>
        <begin position="163"/>
        <end position="182"/>
    </location>
</feature>
<proteinExistence type="predicted"/>
<dbReference type="HOGENOM" id="CLU_857657_0_0_0"/>
<dbReference type="InParanoid" id="Q01SK5"/>
<gene>
    <name evidence="2" type="ordered locus">Acid_6441</name>
</gene>
<keyword evidence="1" id="KW-1133">Transmembrane helix</keyword>
<dbReference type="KEGG" id="sus:Acid_6441"/>
<evidence type="ECO:0008006" key="3">
    <source>
        <dbReference type="Google" id="ProtNLM"/>
    </source>
</evidence>
<keyword evidence="1" id="KW-0812">Transmembrane</keyword>
<name>Q01SK5_SOLUE</name>
<organism evidence="2">
    <name type="scientific">Solibacter usitatus (strain Ellin6076)</name>
    <dbReference type="NCBI Taxonomy" id="234267"/>
    <lineage>
        <taxon>Bacteria</taxon>
        <taxon>Pseudomonadati</taxon>
        <taxon>Acidobacteriota</taxon>
        <taxon>Terriglobia</taxon>
        <taxon>Bryobacterales</taxon>
        <taxon>Solibacteraceae</taxon>
        <taxon>Candidatus Solibacter</taxon>
    </lineage>
</organism>
<dbReference type="AlphaFoldDB" id="Q01SK5"/>
<dbReference type="STRING" id="234267.Acid_6441"/>
<evidence type="ECO:0000313" key="2">
    <source>
        <dbReference type="EMBL" id="ABJ87365.1"/>
    </source>
</evidence>
<keyword evidence="1" id="KW-0472">Membrane</keyword>
<protein>
    <recommendedName>
        <fullName evidence="3">DUF3592 domain-containing protein</fullName>
    </recommendedName>
</protein>
<evidence type="ECO:0000256" key="1">
    <source>
        <dbReference type="SAM" id="Phobius"/>
    </source>
</evidence>